<comment type="caution">
    <text evidence="2">The sequence shown here is derived from an EMBL/GenBank/DDBJ whole genome shotgun (WGS) entry which is preliminary data.</text>
</comment>
<evidence type="ECO:0000313" key="3">
    <source>
        <dbReference type="Proteomes" id="UP001107558"/>
    </source>
</evidence>
<evidence type="ECO:0000313" key="2">
    <source>
        <dbReference type="EMBL" id="KAG5670603.1"/>
    </source>
</evidence>
<keyword evidence="1" id="KW-0472">Membrane</keyword>
<feature type="transmembrane region" description="Helical" evidence="1">
    <location>
        <begin position="107"/>
        <end position="125"/>
    </location>
</feature>
<dbReference type="AlphaFoldDB" id="A0A9J6BMC0"/>
<evidence type="ECO:0000256" key="1">
    <source>
        <dbReference type="SAM" id="Phobius"/>
    </source>
</evidence>
<proteinExistence type="predicted"/>
<organism evidence="2 3">
    <name type="scientific">Polypedilum vanderplanki</name>
    <name type="common">Sleeping chironomid midge</name>
    <dbReference type="NCBI Taxonomy" id="319348"/>
    <lineage>
        <taxon>Eukaryota</taxon>
        <taxon>Metazoa</taxon>
        <taxon>Ecdysozoa</taxon>
        <taxon>Arthropoda</taxon>
        <taxon>Hexapoda</taxon>
        <taxon>Insecta</taxon>
        <taxon>Pterygota</taxon>
        <taxon>Neoptera</taxon>
        <taxon>Endopterygota</taxon>
        <taxon>Diptera</taxon>
        <taxon>Nematocera</taxon>
        <taxon>Chironomoidea</taxon>
        <taxon>Chironomidae</taxon>
        <taxon>Chironominae</taxon>
        <taxon>Polypedilum</taxon>
        <taxon>Polypedilum</taxon>
    </lineage>
</organism>
<dbReference type="OrthoDB" id="7407406at2759"/>
<dbReference type="Proteomes" id="UP001107558">
    <property type="component" value="Chromosome 3"/>
</dbReference>
<feature type="transmembrane region" description="Helical" evidence="1">
    <location>
        <begin position="56"/>
        <end position="81"/>
    </location>
</feature>
<gene>
    <name evidence="2" type="ORF">PVAND_000853</name>
</gene>
<keyword evidence="1" id="KW-0812">Transmembrane</keyword>
<keyword evidence="1" id="KW-1133">Transmembrane helix</keyword>
<accession>A0A9J6BMC0</accession>
<protein>
    <submittedName>
        <fullName evidence="2">Uncharacterized protein</fullName>
    </submittedName>
</protein>
<name>A0A9J6BMC0_POLVA</name>
<sequence>MLSIIARRCTSEVKSTLVFVQKRTFLLAKKVSERKYKIKDKIQPEYTLIYKAPIDYYLAACNHITTLSAVLFVGFSIHQYIHRSEKTSELKTYEPFGGRFLITDTDYIYFAVAFIVINVILRISAYRFPLRIYKNGKNYTAVFEGQIPFRKDQYHFIQGAVKEEAIRGILPWRDSRFKINDERKVVMLYEKFKTPSELFIMMNKPLKPKIYEEDKIVRE</sequence>
<dbReference type="EMBL" id="JADBJN010000003">
    <property type="protein sequence ID" value="KAG5670603.1"/>
    <property type="molecule type" value="Genomic_DNA"/>
</dbReference>
<reference evidence="2" key="1">
    <citation type="submission" date="2021-03" db="EMBL/GenBank/DDBJ databases">
        <title>Chromosome level genome of the anhydrobiotic midge Polypedilum vanderplanki.</title>
        <authorList>
            <person name="Yoshida Y."/>
            <person name="Kikawada T."/>
            <person name="Gusev O."/>
        </authorList>
    </citation>
    <scope>NUCLEOTIDE SEQUENCE</scope>
    <source>
        <strain evidence="2">NIAS01</strain>
        <tissue evidence="2">Whole body or cell culture</tissue>
    </source>
</reference>
<keyword evidence="3" id="KW-1185">Reference proteome</keyword>